<dbReference type="Proteomes" id="UP000698752">
    <property type="component" value="Unassembled WGS sequence"/>
</dbReference>
<dbReference type="RefSeq" id="WP_211866342.1">
    <property type="nucleotide sequence ID" value="NZ_JAAEDI010000004.1"/>
</dbReference>
<dbReference type="Gene3D" id="3.30.460.10">
    <property type="entry name" value="Beta Polymerase, domain 2"/>
    <property type="match status" value="1"/>
</dbReference>
<sequence length="535" mass="59486">MSNVDIDKIKKELDDWSKLIIKERGAEKVFLFGSLVYRNGAQFTPLSDIDIVIKFGTSMNALQRAIWLEQFLPYKKQLELTLLQTLERRVVEPFASVVAVTQIEIDLDIQKENQPSFYSSNIFIDLPSGTLVGGLPGAASSAPCDRLLAGSISATQKVRHQFLSVAANNRGGLPQFDGDDRVPKPIMRAAAMARALADGLGKGAEYDTRLGLDHLTKFLLNHEADNEHLGKLNQLLSERGGARGEGGAIKPFDQLLLAEIVLDLAVDGRKKPPGTLPQPPVPMLPPVPPGSGPPVATAVVNPKSLLPRFAGGTSLSFFFDRFQQAFPGTRSTAWFEDTTDAIDRLGRLLQAPLRFSDAAPIWWWRDGNLDIQNFDKIDTSVVLINHDELSIRRIAAVPGPTYKWNFVYVEADPMVPTGLYDIDPDRLKERVERNGYASEEYGLYAGSHSFSRSEYDDGGTYIDGKYVDTTGRSALRIRYLTSYNFIIAPKDSPINNVDFDRVLAEYLNRMLKDDSKNIIEELSREVAQLPLRRFG</sequence>
<gene>
    <name evidence="2" type="ORF">GXW78_04240</name>
</gene>
<dbReference type="InterPro" id="IPR043519">
    <property type="entry name" value="NT_sf"/>
</dbReference>
<comment type="caution">
    <text evidence="2">The sequence shown here is derived from an EMBL/GenBank/DDBJ whole genome shotgun (WGS) entry which is preliminary data.</text>
</comment>
<accession>A0ABS5ECW2</accession>
<dbReference type="SUPFAM" id="SSF81301">
    <property type="entry name" value="Nucleotidyltransferase"/>
    <property type="match status" value="1"/>
</dbReference>
<proteinExistence type="predicted"/>
<evidence type="ECO:0000313" key="2">
    <source>
        <dbReference type="EMBL" id="MBR0648858.1"/>
    </source>
</evidence>
<evidence type="ECO:0000259" key="1">
    <source>
        <dbReference type="Pfam" id="PF20697"/>
    </source>
</evidence>
<dbReference type="Pfam" id="PF20697">
    <property type="entry name" value="NTase-conflict"/>
    <property type="match status" value="1"/>
</dbReference>
<evidence type="ECO:0000313" key="3">
    <source>
        <dbReference type="Proteomes" id="UP000698752"/>
    </source>
</evidence>
<feature type="domain" description="Pol beta superfamily nucleotidyltransferase in conflict systems" evidence="1">
    <location>
        <begin position="15"/>
        <end position="266"/>
    </location>
</feature>
<dbReference type="EMBL" id="JAAEDI010000004">
    <property type="protein sequence ID" value="MBR0648858.1"/>
    <property type="molecule type" value="Genomic_DNA"/>
</dbReference>
<dbReference type="InterPro" id="IPR049153">
    <property type="entry name" value="NTase-conflict"/>
</dbReference>
<protein>
    <submittedName>
        <fullName evidence="2">Nucleotidyltransferase domain-containing protein</fullName>
    </submittedName>
</protein>
<organism evidence="2 3">
    <name type="scientific">Neoroseomonas terrae</name>
    <dbReference type="NCBI Taxonomy" id="424799"/>
    <lineage>
        <taxon>Bacteria</taxon>
        <taxon>Pseudomonadati</taxon>
        <taxon>Pseudomonadota</taxon>
        <taxon>Alphaproteobacteria</taxon>
        <taxon>Acetobacterales</taxon>
        <taxon>Acetobacteraceae</taxon>
        <taxon>Neoroseomonas</taxon>
    </lineage>
</organism>
<name>A0ABS5ECW2_9PROT</name>
<reference evidence="3" key="1">
    <citation type="journal article" date="2021" name="Syst. Appl. Microbiol.">
        <title>Roseomonas hellenica sp. nov., isolated from roots of wild-growing Alkanna tinctoria.</title>
        <authorList>
            <person name="Rat A."/>
            <person name="Naranjo H.D."/>
            <person name="Lebbe L."/>
            <person name="Cnockaert M."/>
            <person name="Krigas N."/>
            <person name="Grigoriadou K."/>
            <person name="Maloupa E."/>
            <person name="Willems A."/>
        </authorList>
    </citation>
    <scope>NUCLEOTIDE SEQUENCE [LARGE SCALE GENOMIC DNA]</scope>
    <source>
        <strain evidence="3">LMG 31159</strain>
    </source>
</reference>
<keyword evidence="3" id="KW-1185">Reference proteome</keyword>
<dbReference type="CDD" id="cd05403">
    <property type="entry name" value="NT_KNTase_like"/>
    <property type="match status" value="1"/>
</dbReference>